<organism evidence="4 5">
    <name type="scientific">Pedobacter cryoconitis</name>
    <dbReference type="NCBI Taxonomy" id="188932"/>
    <lineage>
        <taxon>Bacteria</taxon>
        <taxon>Pseudomonadati</taxon>
        <taxon>Bacteroidota</taxon>
        <taxon>Sphingobacteriia</taxon>
        <taxon>Sphingobacteriales</taxon>
        <taxon>Sphingobacteriaceae</taxon>
        <taxon>Pedobacter</taxon>
    </lineage>
</organism>
<dbReference type="InterPro" id="IPR012373">
    <property type="entry name" value="Ferrdict_sens_TM"/>
</dbReference>
<dbReference type="RefSeq" id="WP_183867184.1">
    <property type="nucleotide sequence ID" value="NZ_JACHCF010000004.1"/>
</dbReference>
<dbReference type="InterPro" id="IPR006860">
    <property type="entry name" value="FecR"/>
</dbReference>
<feature type="transmembrane region" description="Helical" evidence="1">
    <location>
        <begin position="93"/>
        <end position="111"/>
    </location>
</feature>
<dbReference type="InterPro" id="IPR032508">
    <property type="entry name" value="FecR_C"/>
</dbReference>
<dbReference type="PANTHER" id="PTHR30273">
    <property type="entry name" value="PERIPLASMIC SIGNAL SENSOR AND SIGMA FACTOR ACTIVATOR FECR-RELATED"/>
    <property type="match status" value="1"/>
</dbReference>
<evidence type="ECO:0000259" key="3">
    <source>
        <dbReference type="Pfam" id="PF16344"/>
    </source>
</evidence>
<keyword evidence="1" id="KW-1133">Transmembrane helix</keyword>
<protein>
    <submittedName>
        <fullName evidence="4">Ferric-dicitrate binding protein FerR (Iron transport regulator)</fullName>
    </submittedName>
</protein>
<evidence type="ECO:0000256" key="1">
    <source>
        <dbReference type="SAM" id="Phobius"/>
    </source>
</evidence>
<dbReference type="AlphaFoldDB" id="A0A7W8YSX2"/>
<keyword evidence="1" id="KW-0812">Transmembrane</keyword>
<keyword evidence="1" id="KW-0472">Membrane</keyword>
<dbReference type="PANTHER" id="PTHR30273:SF2">
    <property type="entry name" value="PROTEIN FECR"/>
    <property type="match status" value="1"/>
</dbReference>
<dbReference type="EMBL" id="JACHCF010000004">
    <property type="protein sequence ID" value="MBB5621215.1"/>
    <property type="molecule type" value="Genomic_DNA"/>
</dbReference>
<dbReference type="Proteomes" id="UP000537718">
    <property type="component" value="Unassembled WGS sequence"/>
</dbReference>
<dbReference type="Gene3D" id="2.60.120.1440">
    <property type="match status" value="1"/>
</dbReference>
<evidence type="ECO:0000259" key="2">
    <source>
        <dbReference type="Pfam" id="PF04773"/>
    </source>
</evidence>
<proteinExistence type="predicted"/>
<gene>
    <name evidence="4" type="ORF">HDE69_002268</name>
</gene>
<feature type="domain" description="FecR protein" evidence="2">
    <location>
        <begin position="125"/>
        <end position="218"/>
    </location>
</feature>
<sequence>MKRSRIIELLARKMAGEATPYELEELNMLIDSYPDSVYYEEVLKQIWLNNEQDEADLPDVDRIYQCHRLRFYDELTTPVPEESVPFFRQYKNLSIAVLALCLIFFAGLFYIHSNEQDNFNTQLIAGKGVRKKVKLPDGTLVWLNSDSKLAYHSDINKKKVRIVHLTGEAFFDVAHHESQPFIVRTNKIAIKVLGTAFNVKAYPVDQKSVATLLRGSIELSVNERPQQKIILNPSEKFVLQDGQQGVMKMDSQDITLMIEHIMPIHIGGNEYIEEVSWKNNTLVFHNESFVDLKPRLERWFNIKIHLGSSRAKSYRFTGVFKNENIKEALTAMQLIKPFTFNLSAHDVTIY</sequence>
<accession>A0A7W8YSX2</accession>
<reference evidence="4 5" key="1">
    <citation type="submission" date="2020-08" db="EMBL/GenBank/DDBJ databases">
        <title>Genomic Encyclopedia of Type Strains, Phase IV (KMG-V): Genome sequencing to study the core and pangenomes of soil and plant-associated prokaryotes.</title>
        <authorList>
            <person name="Whitman W."/>
        </authorList>
    </citation>
    <scope>NUCLEOTIDE SEQUENCE [LARGE SCALE GENOMIC DNA]</scope>
    <source>
        <strain evidence="4 5">MP7CTX6</strain>
    </source>
</reference>
<evidence type="ECO:0000313" key="4">
    <source>
        <dbReference type="EMBL" id="MBB5621215.1"/>
    </source>
</evidence>
<evidence type="ECO:0000313" key="5">
    <source>
        <dbReference type="Proteomes" id="UP000537718"/>
    </source>
</evidence>
<comment type="caution">
    <text evidence="4">The sequence shown here is derived from an EMBL/GenBank/DDBJ whole genome shotgun (WGS) entry which is preliminary data.</text>
</comment>
<dbReference type="Gene3D" id="3.55.50.30">
    <property type="match status" value="1"/>
</dbReference>
<dbReference type="Pfam" id="PF04773">
    <property type="entry name" value="FecR"/>
    <property type="match status" value="1"/>
</dbReference>
<feature type="domain" description="Protein FecR C-terminal" evidence="3">
    <location>
        <begin position="282"/>
        <end position="349"/>
    </location>
</feature>
<dbReference type="PIRSF" id="PIRSF018266">
    <property type="entry name" value="FecR"/>
    <property type="match status" value="1"/>
</dbReference>
<dbReference type="Pfam" id="PF16344">
    <property type="entry name" value="FecR_C"/>
    <property type="match status" value="1"/>
</dbReference>
<dbReference type="GO" id="GO:0016989">
    <property type="term" value="F:sigma factor antagonist activity"/>
    <property type="evidence" value="ECO:0007669"/>
    <property type="project" value="TreeGrafter"/>
</dbReference>
<name>A0A7W8YSX2_9SPHI</name>